<dbReference type="AlphaFoldDB" id="G0UBU5"/>
<dbReference type="EMBL" id="HE573027">
    <property type="protein sequence ID" value="CCC53293.1"/>
    <property type="molecule type" value="Genomic_DNA"/>
</dbReference>
<reference evidence="1" key="1">
    <citation type="journal article" date="2012" name="Proc. Natl. Acad. Sci. U.S.A.">
        <title>Antigenic diversity is generated by distinct evolutionary mechanisms in African trypanosome species.</title>
        <authorList>
            <person name="Jackson A.P."/>
            <person name="Berry A."/>
            <person name="Aslett M."/>
            <person name="Allison H.C."/>
            <person name="Burton P."/>
            <person name="Vavrova-Anderson J."/>
            <person name="Brown R."/>
            <person name="Browne H."/>
            <person name="Corton N."/>
            <person name="Hauser H."/>
            <person name="Gamble J."/>
            <person name="Gilderthorp R."/>
            <person name="Marcello L."/>
            <person name="McQuillan J."/>
            <person name="Otto T.D."/>
            <person name="Quail M.A."/>
            <person name="Sanders M.J."/>
            <person name="van Tonder A."/>
            <person name="Ginger M.L."/>
            <person name="Field M.C."/>
            <person name="Barry J.D."/>
            <person name="Hertz-Fowler C."/>
            <person name="Berriman M."/>
        </authorList>
    </citation>
    <scope>NUCLEOTIDE SEQUENCE</scope>
    <source>
        <strain evidence="1">Y486</strain>
    </source>
</reference>
<proteinExistence type="predicted"/>
<organism evidence="1">
    <name type="scientific">Trypanosoma vivax (strain Y486)</name>
    <dbReference type="NCBI Taxonomy" id="1055687"/>
    <lineage>
        <taxon>Eukaryota</taxon>
        <taxon>Discoba</taxon>
        <taxon>Euglenozoa</taxon>
        <taxon>Kinetoplastea</taxon>
        <taxon>Metakinetoplastina</taxon>
        <taxon>Trypanosomatida</taxon>
        <taxon>Trypanosomatidae</taxon>
        <taxon>Trypanosoma</taxon>
        <taxon>Duttonella</taxon>
    </lineage>
</organism>
<name>G0UBU5_TRYVY</name>
<sequence length="102" mass="11723">MILSLFTLKRENWRGSHIPFWSRRVTIIEVNKNQRRAQYDCSPTSHRLNQLLLGALSLPSLSLNILSSFARAFPVGLQEVPLAVSLSISHHSMHLQWFFPLV</sequence>
<protein>
    <submittedName>
        <fullName evidence="1">Uncharacterized protein</fullName>
    </submittedName>
</protein>
<accession>G0UBU5</accession>
<gene>
    <name evidence="1" type="ORF">TVY486_1107770</name>
</gene>
<evidence type="ECO:0000313" key="1">
    <source>
        <dbReference type="EMBL" id="CCC53293.1"/>
    </source>
</evidence>
<dbReference type="VEuPathDB" id="TriTrypDB:TvY486_1107770"/>